<evidence type="ECO:0000313" key="1">
    <source>
        <dbReference type="EMBL" id="KAH3874934.1"/>
    </source>
</evidence>
<reference evidence="1" key="1">
    <citation type="journal article" date="2019" name="bioRxiv">
        <title>The Genome of the Zebra Mussel, Dreissena polymorpha: A Resource for Invasive Species Research.</title>
        <authorList>
            <person name="McCartney M.A."/>
            <person name="Auch B."/>
            <person name="Kono T."/>
            <person name="Mallez S."/>
            <person name="Zhang Y."/>
            <person name="Obille A."/>
            <person name="Becker A."/>
            <person name="Abrahante J.E."/>
            <person name="Garbe J."/>
            <person name="Badalamenti J.P."/>
            <person name="Herman A."/>
            <person name="Mangelson H."/>
            <person name="Liachko I."/>
            <person name="Sullivan S."/>
            <person name="Sone E.D."/>
            <person name="Koren S."/>
            <person name="Silverstein K.A.T."/>
            <person name="Beckman K.B."/>
            <person name="Gohl D.M."/>
        </authorList>
    </citation>
    <scope>NUCLEOTIDE SEQUENCE</scope>
    <source>
        <strain evidence="1">Duluth1</strain>
        <tissue evidence="1">Whole animal</tissue>
    </source>
</reference>
<sequence>MADTGCQRCLASLNVIYRLMFRESDLIAVTMRITELRFRAFNDHRCCRQTIPLS</sequence>
<accession>A0A9D4RNF2</accession>
<reference evidence="1" key="2">
    <citation type="submission" date="2020-11" db="EMBL/GenBank/DDBJ databases">
        <authorList>
            <person name="McCartney M.A."/>
            <person name="Auch B."/>
            <person name="Kono T."/>
            <person name="Mallez S."/>
            <person name="Becker A."/>
            <person name="Gohl D.M."/>
            <person name="Silverstein K.A.T."/>
            <person name="Koren S."/>
            <person name="Bechman K.B."/>
            <person name="Herman A."/>
            <person name="Abrahante J.E."/>
            <person name="Garbe J."/>
        </authorList>
    </citation>
    <scope>NUCLEOTIDE SEQUENCE</scope>
    <source>
        <strain evidence="1">Duluth1</strain>
        <tissue evidence="1">Whole animal</tissue>
    </source>
</reference>
<gene>
    <name evidence="1" type="ORF">DPMN_038191</name>
</gene>
<keyword evidence="2" id="KW-1185">Reference proteome</keyword>
<comment type="caution">
    <text evidence="1">The sequence shown here is derived from an EMBL/GenBank/DDBJ whole genome shotgun (WGS) entry which is preliminary data.</text>
</comment>
<evidence type="ECO:0000313" key="2">
    <source>
        <dbReference type="Proteomes" id="UP000828390"/>
    </source>
</evidence>
<dbReference type="EMBL" id="JAIWYP010000002">
    <property type="protein sequence ID" value="KAH3874934.1"/>
    <property type="molecule type" value="Genomic_DNA"/>
</dbReference>
<dbReference type="Proteomes" id="UP000828390">
    <property type="component" value="Unassembled WGS sequence"/>
</dbReference>
<organism evidence="1 2">
    <name type="scientific">Dreissena polymorpha</name>
    <name type="common">Zebra mussel</name>
    <name type="synonym">Mytilus polymorpha</name>
    <dbReference type="NCBI Taxonomy" id="45954"/>
    <lineage>
        <taxon>Eukaryota</taxon>
        <taxon>Metazoa</taxon>
        <taxon>Spiralia</taxon>
        <taxon>Lophotrochozoa</taxon>
        <taxon>Mollusca</taxon>
        <taxon>Bivalvia</taxon>
        <taxon>Autobranchia</taxon>
        <taxon>Heteroconchia</taxon>
        <taxon>Euheterodonta</taxon>
        <taxon>Imparidentia</taxon>
        <taxon>Neoheterodontei</taxon>
        <taxon>Myida</taxon>
        <taxon>Dreissenoidea</taxon>
        <taxon>Dreissenidae</taxon>
        <taxon>Dreissena</taxon>
    </lineage>
</organism>
<protein>
    <submittedName>
        <fullName evidence="1">Uncharacterized protein</fullName>
    </submittedName>
</protein>
<proteinExistence type="predicted"/>
<dbReference type="AlphaFoldDB" id="A0A9D4RNF2"/>
<name>A0A9D4RNF2_DREPO</name>